<dbReference type="PANTHER" id="PTHR22939:SF130">
    <property type="entry name" value="PERIPLASMIC SERINE ENDOPROTEASE DEGP-LIKE-RELATED"/>
    <property type="match status" value="1"/>
</dbReference>
<evidence type="ECO:0000256" key="9">
    <source>
        <dbReference type="ARBA" id="ARBA00022737"/>
    </source>
</evidence>
<dbReference type="EC" id="3.4.21.107" evidence="5"/>
<dbReference type="Pfam" id="PF17820">
    <property type="entry name" value="PDZ_6"/>
    <property type="match status" value="1"/>
</dbReference>
<dbReference type="Proteomes" id="UP001254608">
    <property type="component" value="Unassembled WGS sequence"/>
</dbReference>
<feature type="compositionally biased region" description="Polar residues" evidence="15">
    <location>
        <begin position="36"/>
        <end position="49"/>
    </location>
</feature>
<keyword evidence="7" id="KW-0645">Protease</keyword>
<dbReference type="CDD" id="cd10839">
    <property type="entry name" value="cpPDZ1_DegP-like"/>
    <property type="match status" value="1"/>
</dbReference>
<sequence>MQLRRTSCAIAAAGLVAAGAALGAVSAVVPGTLTPTDASPTVTMISSASPPRPLSDKQPIPMMTAPNYRAIVEQNASTVVGITTIGEAKAPQMQNPFGENSPFSQFFRGQPGMSPQGRVPTRGLGSGFIVSENGLILTNAHVVADATKVTVKLSDNHEYEAKVLGSDEATDIAVIQIDAKNLPTVRTGNPETLGVGDYVLAIGAPYGLEQSATAGIVSAKARSLPNDAFVPFIQTDVAVNPGNSGGPLFDASGAVVGINSQIYSNTGGYEGVSFAIPIDVAMHISDQLVKHGKVEHALLGVSVQGVNQSLAQSFGLEEPAGALVAKVEPDSAAEKAGLRAGDVLLSYNGVPIRAAGDLSSRVGLASPGDKAELEVWRDGKTKTVVARLGALSEVASADGNGGSADDARLGLAVRPLSPEEQRASGLLAGMLVEEASGPAAEAGIQRGDVVLSIDGEEVSSAEQMRKIVGKHDDRVALLIQRGQVRIFVPVGLG</sequence>
<name>A0ABU2WGN9_9GAMM</name>
<evidence type="ECO:0000256" key="14">
    <source>
        <dbReference type="ARBA" id="ARBA00032850"/>
    </source>
</evidence>
<dbReference type="PANTHER" id="PTHR22939">
    <property type="entry name" value="SERINE PROTEASE FAMILY S1C HTRA-RELATED"/>
    <property type="match status" value="1"/>
</dbReference>
<keyword evidence="11 18" id="KW-0378">Hydrolase</keyword>
<dbReference type="InterPro" id="IPR041489">
    <property type="entry name" value="PDZ_6"/>
</dbReference>
<keyword evidence="12" id="KW-0720">Serine protease</keyword>
<protein>
    <recommendedName>
        <fullName evidence="6">Probable periplasmic serine endoprotease DegP-like</fullName>
        <ecNumber evidence="5">3.4.21.107</ecNumber>
    </recommendedName>
    <alternativeName>
        <fullName evidence="14">Protease Do</fullName>
    </alternativeName>
</protein>
<dbReference type="RefSeq" id="WP_311364434.1">
    <property type="nucleotide sequence ID" value="NZ_JAVRIC010000007.1"/>
</dbReference>
<evidence type="ECO:0000256" key="12">
    <source>
        <dbReference type="ARBA" id="ARBA00022825"/>
    </source>
</evidence>
<dbReference type="NCBIfam" id="TIGR02037">
    <property type="entry name" value="degP_htrA_DO"/>
    <property type="match status" value="1"/>
</dbReference>
<dbReference type="SUPFAM" id="SSF50494">
    <property type="entry name" value="Trypsin-like serine proteases"/>
    <property type="match status" value="1"/>
</dbReference>
<dbReference type="PRINTS" id="PR00834">
    <property type="entry name" value="PROTEASES2C"/>
</dbReference>
<evidence type="ECO:0000256" key="10">
    <source>
        <dbReference type="ARBA" id="ARBA00022764"/>
    </source>
</evidence>
<evidence type="ECO:0000259" key="17">
    <source>
        <dbReference type="PROSITE" id="PS50106"/>
    </source>
</evidence>
<keyword evidence="8 16" id="KW-0732">Signal</keyword>
<evidence type="ECO:0000256" key="4">
    <source>
        <dbReference type="ARBA" id="ARBA00010541"/>
    </source>
</evidence>
<dbReference type="InterPro" id="IPR009003">
    <property type="entry name" value="Peptidase_S1_PA"/>
</dbReference>
<comment type="function">
    <text evidence="2">Might be efficient in the degradation of transiently denatured and unfolded proteins which accumulate in the periplasm following stress conditions.</text>
</comment>
<proteinExistence type="inferred from homology"/>
<dbReference type="Pfam" id="PF13180">
    <property type="entry name" value="PDZ_2"/>
    <property type="match status" value="1"/>
</dbReference>
<evidence type="ECO:0000256" key="11">
    <source>
        <dbReference type="ARBA" id="ARBA00022801"/>
    </source>
</evidence>
<dbReference type="InterPro" id="IPR001478">
    <property type="entry name" value="PDZ"/>
</dbReference>
<feature type="region of interest" description="Disordered" evidence="15">
    <location>
        <begin position="36"/>
        <end position="60"/>
    </location>
</feature>
<dbReference type="InterPro" id="IPR036034">
    <property type="entry name" value="PDZ_sf"/>
</dbReference>
<comment type="similarity">
    <text evidence="4">Belongs to the peptidase S1C family.</text>
</comment>
<dbReference type="Pfam" id="PF13365">
    <property type="entry name" value="Trypsin_2"/>
    <property type="match status" value="1"/>
</dbReference>
<organism evidence="18 19">
    <name type="scientific">Banduia mediterranea</name>
    <dbReference type="NCBI Taxonomy" id="3075609"/>
    <lineage>
        <taxon>Bacteria</taxon>
        <taxon>Pseudomonadati</taxon>
        <taxon>Pseudomonadota</taxon>
        <taxon>Gammaproteobacteria</taxon>
        <taxon>Nevskiales</taxon>
        <taxon>Algiphilaceae</taxon>
        <taxon>Banduia</taxon>
    </lineage>
</organism>
<comment type="caution">
    <text evidence="18">The sequence shown here is derived from an EMBL/GenBank/DDBJ whole genome shotgun (WGS) entry which is preliminary data.</text>
</comment>
<evidence type="ECO:0000256" key="7">
    <source>
        <dbReference type="ARBA" id="ARBA00022670"/>
    </source>
</evidence>
<accession>A0ABU2WGN9</accession>
<feature type="signal peptide" evidence="16">
    <location>
        <begin position="1"/>
        <end position="23"/>
    </location>
</feature>
<evidence type="ECO:0000256" key="3">
    <source>
        <dbReference type="ARBA" id="ARBA00004418"/>
    </source>
</evidence>
<evidence type="ECO:0000256" key="6">
    <source>
        <dbReference type="ARBA" id="ARBA00013958"/>
    </source>
</evidence>
<keyword evidence="19" id="KW-1185">Reference proteome</keyword>
<comment type="subcellular location">
    <subcellularLocation>
        <location evidence="3">Periplasm</location>
    </subcellularLocation>
</comment>
<dbReference type="InterPro" id="IPR001940">
    <property type="entry name" value="Peptidase_S1C"/>
</dbReference>
<feature type="chain" id="PRO_5046274589" description="Probable periplasmic serine endoprotease DegP-like" evidence="16">
    <location>
        <begin position="24"/>
        <end position="493"/>
    </location>
</feature>
<evidence type="ECO:0000256" key="1">
    <source>
        <dbReference type="ARBA" id="ARBA00001772"/>
    </source>
</evidence>
<keyword evidence="9" id="KW-0677">Repeat</keyword>
<dbReference type="SMART" id="SM00228">
    <property type="entry name" value="PDZ"/>
    <property type="match status" value="2"/>
</dbReference>
<dbReference type="Gene3D" id="2.30.42.10">
    <property type="match status" value="2"/>
</dbReference>
<evidence type="ECO:0000313" key="19">
    <source>
        <dbReference type="Proteomes" id="UP001254608"/>
    </source>
</evidence>
<keyword evidence="10" id="KW-0574">Periplasm</keyword>
<evidence type="ECO:0000256" key="16">
    <source>
        <dbReference type="SAM" id="SignalP"/>
    </source>
</evidence>
<evidence type="ECO:0000256" key="13">
    <source>
        <dbReference type="ARBA" id="ARBA00023016"/>
    </source>
</evidence>
<dbReference type="InterPro" id="IPR011782">
    <property type="entry name" value="Pept_S1C_Do"/>
</dbReference>
<evidence type="ECO:0000256" key="2">
    <source>
        <dbReference type="ARBA" id="ARBA00002610"/>
    </source>
</evidence>
<evidence type="ECO:0000256" key="5">
    <source>
        <dbReference type="ARBA" id="ARBA00013035"/>
    </source>
</evidence>
<dbReference type="Gene3D" id="2.40.10.120">
    <property type="match status" value="1"/>
</dbReference>
<evidence type="ECO:0000313" key="18">
    <source>
        <dbReference type="EMBL" id="MDT0497040.1"/>
    </source>
</evidence>
<dbReference type="GO" id="GO:0016787">
    <property type="term" value="F:hydrolase activity"/>
    <property type="evidence" value="ECO:0007669"/>
    <property type="project" value="UniProtKB-KW"/>
</dbReference>
<dbReference type="PROSITE" id="PS50106">
    <property type="entry name" value="PDZ"/>
    <property type="match status" value="2"/>
</dbReference>
<feature type="domain" description="PDZ" evidence="17">
    <location>
        <begin position="393"/>
        <end position="483"/>
    </location>
</feature>
<dbReference type="EMBL" id="JAVRIC010000007">
    <property type="protein sequence ID" value="MDT0497040.1"/>
    <property type="molecule type" value="Genomic_DNA"/>
</dbReference>
<comment type="catalytic activity">
    <reaction evidence="1">
        <text>Acts on substrates that are at least partially unfolded. The cleavage site P1 residue is normally between a pair of hydrophobic residues, such as Val-|-Val.</text>
        <dbReference type="EC" id="3.4.21.107"/>
    </reaction>
</comment>
<evidence type="ECO:0000256" key="15">
    <source>
        <dbReference type="SAM" id="MobiDB-lite"/>
    </source>
</evidence>
<feature type="domain" description="PDZ" evidence="17">
    <location>
        <begin position="288"/>
        <end position="379"/>
    </location>
</feature>
<reference evidence="18 19" key="1">
    <citation type="submission" date="2023-09" db="EMBL/GenBank/DDBJ databases">
        <authorList>
            <person name="Rey-Velasco X."/>
        </authorList>
    </citation>
    <scope>NUCLEOTIDE SEQUENCE [LARGE SCALE GENOMIC DNA]</scope>
    <source>
        <strain evidence="18 19">W345</strain>
    </source>
</reference>
<keyword evidence="13" id="KW-0346">Stress response</keyword>
<dbReference type="SUPFAM" id="SSF50156">
    <property type="entry name" value="PDZ domain-like"/>
    <property type="match status" value="2"/>
</dbReference>
<gene>
    <name evidence="18" type="ORF">RM530_06625</name>
</gene>
<evidence type="ECO:0000256" key="8">
    <source>
        <dbReference type="ARBA" id="ARBA00022729"/>
    </source>
</evidence>